<accession>A0A8H3HCA1</accession>
<evidence type="ECO:0000313" key="1">
    <source>
        <dbReference type="EMBL" id="CAE6500233.1"/>
    </source>
</evidence>
<dbReference type="EMBL" id="CAJMXA010003523">
    <property type="protein sequence ID" value="CAE6500233.1"/>
    <property type="molecule type" value="Genomic_DNA"/>
</dbReference>
<organism evidence="1 2">
    <name type="scientific">Rhizoctonia solani</name>
    <dbReference type="NCBI Taxonomy" id="456999"/>
    <lineage>
        <taxon>Eukaryota</taxon>
        <taxon>Fungi</taxon>
        <taxon>Dikarya</taxon>
        <taxon>Basidiomycota</taxon>
        <taxon>Agaricomycotina</taxon>
        <taxon>Agaricomycetes</taxon>
        <taxon>Cantharellales</taxon>
        <taxon>Ceratobasidiaceae</taxon>
        <taxon>Rhizoctonia</taxon>
    </lineage>
</organism>
<dbReference type="AlphaFoldDB" id="A0A8H3HCA1"/>
<dbReference type="Proteomes" id="UP000663853">
    <property type="component" value="Unassembled WGS sequence"/>
</dbReference>
<protein>
    <submittedName>
        <fullName evidence="1">Uncharacterized protein</fullName>
    </submittedName>
</protein>
<name>A0A8H3HCA1_9AGAM</name>
<sequence>MDTSLHPQWGRTIGSYSLPSDMNRTTLSVDSELTGLQAMQKISQLATEGRIQGRESLEENIDIKMLHCALNLASDPATIRQLANPPIISGCICLMKTISRQHPRATSLLVGALNLCLLERWGTLDATLATVKDYPDPRGSPQIITSVKVAGTIMNQFTGMNIGADFDSALGWSTSTNNRRQAPLLSRLDMSTLFDLMWNDRKLFLQALVNDISTSCGLSGLFCCFSRYVARAREFRQGPDDESLKFRLFELGSRYSLVAPEYQREAMMFVMSTTNCSQKWNNTPKHVDAEDSRLMMSSYIKQLSDNRDPILIARDPSINPTFISLVTDAQTQDLLPEVMKCTIKYGWFALLDEEEADKLEGLNDIIFGGLWWLFQPPHNRPYRLKEITQTQLIDAMHGGDFLDWVACILTRLGPASRTSAFYLP</sequence>
<gene>
    <name evidence="1" type="ORF">RDB_LOCUS111673</name>
</gene>
<evidence type="ECO:0000313" key="2">
    <source>
        <dbReference type="Proteomes" id="UP000663853"/>
    </source>
</evidence>
<comment type="caution">
    <text evidence="1">The sequence shown here is derived from an EMBL/GenBank/DDBJ whole genome shotgun (WGS) entry which is preliminary data.</text>
</comment>
<proteinExistence type="predicted"/>
<reference evidence="1" key="1">
    <citation type="submission" date="2021-01" db="EMBL/GenBank/DDBJ databases">
        <authorList>
            <person name="Kaushik A."/>
        </authorList>
    </citation>
    <scope>NUCLEOTIDE SEQUENCE</scope>
    <source>
        <strain evidence="1">AG6-10EEA</strain>
    </source>
</reference>